<reference evidence="2" key="1">
    <citation type="submission" date="2022-07" db="EMBL/GenBank/DDBJ databases">
        <title>Evaluation of T. orientalis genome assembly methods using nanopore sequencing and analysis of variation between genomes.</title>
        <authorList>
            <person name="Yam J."/>
            <person name="Micallef M.L."/>
            <person name="Liu M."/>
            <person name="Djordjevic S.P."/>
            <person name="Bogema D.R."/>
            <person name="Jenkins C."/>
        </authorList>
    </citation>
    <scope>NUCLEOTIDE SEQUENCE</scope>
    <source>
        <strain evidence="2">Goon Nure</strain>
    </source>
</reference>
<dbReference type="EMBL" id="CP056070">
    <property type="protein sequence ID" value="UVC49717.1"/>
    <property type="molecule type" value="Genomic_DNA"/>
</dbReference>
<evidence type="ECO:0000313" key="2">
    <source>
        <dbReference type="EMBL" id="UVC49717.1"/>
    </source>
</evidence>
<gene>
    <name evidence="2" type="ORF">MACK_003827</name>
</gene>
<dbReference type="Proteomes" id="UP000244811">
    <property type="component" value="Chromosome 3"/>
</dbReference>
<evidence type="ECO:0000313" key="3">
    <source>
        <dbReference type="Proteomes" id="UP000244811"/>
    </source>
</evidence>
<sequence length="57" mass="6538">MEKFDDPESCKITLLDDSRSKLRRLSDSVYIDATTDSEENNFRSDNDGVLKPTNVQK</sequence>
<protein>
    <submittedName>
        <fullName evidence="2">Uncharacterized protein</fullName>
    </submittedName>
</protein>
<organism evidence="2 3">
    <name type="scientific">Theileria orientalis</name>
    <dbReference type="NCBI Taxonomy" id="68886"/>
    <lineage>
        <taxon>Eukaryota</taxon>
        <taxon>Sar</taxon>
        <taxon>Alveolata</taxon>
        <taxon>Apicomplexa</taxon>
        <taxon>Aconoidasida</taxon>
        <taxon>Piroplasmida</taxon>
        <taxon>Theileriidae</taxon>
        <taxon>Theileria</taxon>
    </lineage>
</organism>
<dbReference type="AlphaFoldDB" id="A0A976SIZ3"/>
<evidence type="ECO:0000256" key="1">
    <source>
        <dbReference type="SAM" id="MobiDB-lite"/>
    </source>
</evidence>
<name>A0A976SIZ3_THEOR</name>
<proteinExistence type="predicted"/>
<accession>A0A976SIZ3</accession>
<feature type="region of interest" description="Disordered" evidence="1">
    <location>
        <begin position="35"/>
        <end position="57"/>
    </location>
</feature>